<sequence>MYVGARDPHDLVLIKGEPDLRVLIKGGIAGDIATAAILVNSIPLVVKKQAGLITTKDLPLLKLPAICSRGYYSVDSNLTSGTINGGRSARCVN</sequence>
<evidence type="ECO:0000313" key="2">
    <source>
        <dbReference type="EMBL" id="GAH79977.1"/>
    </source>
</evidence>
<dbReference type="Pfam" id="PF19328">
    <property type="entry name" value="DAP_DH_C"/>
    <property type="match status" value="1"/>
</dbReference>
<organism evidence="2">
    <name type="scientific">marine sediment metagenome</name>
    <dbReference type="NCBI Taxonomy" id="412755"/>
    <lineage>
        <taxon>unclassified sequences</taxon>
        <taxon>metagenomes</taxon>
        <taxon>ecological metagenomes</taxon>
    </lineage>
</organism>
<evidence type="ECO:0000259" key="1">
    <source>
        <dbReference type="Pfam" id="PF19328"/>
    </source>
</evidence>
<accession>X1IE85</accession>
<reference evidence="2" key="1">
    <citation type="journal article" date="2014" name="Front. Microbiol.">
        <title>High frequency of phylogenetically diverse reductive dehalogenase-homologous genes in deep subseafloor sedimentary metagenomes.</title>
        <authorList>
            <person name="Kawai M."/>
            <person name="Futagami T."/>
            <person name="Toyoda A."/>
            <person name="Takaki Y."/>
            <person name="Nishi S."/>
            <person name="Hori S."/>
            <person name="Arai W."/>
            <person name="Tsubouchi T."/>
            <person name="Morono Y."/>
            <person name="Uchiyama I."/>
            <person name="Ito T."/>
            <person name="Fujiyama A."/>
            <person name="Inagaki F."/>
            <person name="Takami H."/>
        </authorList>
    </citation>
    <scope>NUCLEOTIDE SEQUENCE</scope>
    <source>
        <strain evidence="2">Expedition CK06-06</strain>
    </source>
</reference>
<protein>
    <recommendedName>
        <fullName evidence="1">2,4-diaminopentanoate dehydrogenase C-terminal domain-containing protein</fullName>
    </recommendedName>
</protein>
<dbReference type="AlphaFoldDB" id="X1IE85"/>
<gene>
    <name evidence="2" type="ORF">S03H2_66349</name>
</gene>
<feature type="domain" description="2,4-diaminopentanoate dehydrogenase C-terminal" evidence="1">
    <location>
        <begin position="9"/>
        <end position="61"/>
    </location>
</feature>
<proteinExistence type="predicted"/>
<name>X1IE85_9ZZZZ</name>
<comment type="caution">
    <text evidence="2">The sequence shown here is derived from an EMBL/GenBank/DDBJ whole genome shotgun (WGS) entry which is preliminary data.</text>
</comment>
<dbReference type="InterPro" id="IPR045760">
    <property type="entry name" value="DAP_DH_C"/>
</dbReference>
<dbReference type="EMBL" id="BARU01043310">
    <property type="protein sequence ID" value="GAH79977.1"/>
    <property type="molecule type" value="Genomic_DNA"/>
</dbReference>